<dbReference type="EMBL" id="MH807816">
    <property type="protein sequence ID" value="AXY81887.1"/>
    <property type="molecule type" value="Genomic_DNA"/>
</dbReference>
<name>A0A385IGS9_9CAUD</name>
<sequence>MRVPKRNIREAQQNASLNMRDGFSASECWRSAMVSLKWQYHKAHKQAVDYGFIKT</sequence>
<accession>A0A385IGS9</accession>
<evidence type="ECO:0000313" key="1">
    <source>
        <dbReference type="EMBL" id="AXY81887.1"/>
    </source>
</evidence>
<evidence type="ECO:0000313" key="2">
    <source>
        <dbReference type="Proteomes" id="UP000264482"/>
    </source>
</evidence>
<organism evidence="1 2">
    <name type="scientific">Pectobacterium phage Momine</name>
    <dbReference type="NCBI Taxonomy" id="2320196"/>
    <lineage>
        <taxon>Viruses</taxon>
        <taxon>Duplodnaviria</taxon>
        <taxon>Heunggongvirae</taxon>
        <taxon>Uroviricota</taxon>
        <taxon>Caudoviricetes</taxon>
        <taxon>Autographivirales</taxon>
        <taxon>Autoscriptoviridae</taxon>
        <taxon>Corkvirinae</taxon>
        <taxon>Phimunavirus</taxon>
        <taxon>Phimunavirus koot</taxon>
    </lineage>
</organism>
<dbReference type="Proteomes" id="UP000264482">
    <property type="component" value="Segment"/>
</dbReference>
<reference evidence="1 2" key="1">
    <citation type="submission" date="2018-08" db="EMBL/GenBank/DDBJ databases">
        <title>SRE bacteriophages.</title>
        <authorList>
            <person name="Carstens A.B."/>
            <person name="Djurhuus A.M."/>
            <person name="Kot W."/>
            <person name="Hansen L.H."/>
        </authorList>
    </citation>
    <scope>NUCLEOTIDE SEQUENCE [LARGE SCALE GENOMIC DNA]</scope>
</reference>
<protein>
    <submittedName>
        <fullName evidence="1">Uncharacterized protein</fullName>
    </submittedName>
</protein>
<proteinExistence type="predicted"/>